<gene>
    <name evidence="3" type="ORF">KOI35_28720</name>
</gene>
<dbReference type="Gene3D" id="2.60.130.10">
    <property type="entry name" value="Aromatic compound dioxygenase"/>
    <property type="match status" value="1"/>
</dbReference>
<evidence type="ECO:0000259" key="2">
    <source>
        <dbReference type="Pfam" id="PF00775"/>
    </source>
</evidence>
<feature type="compositionally biased region" description="Gly residues" evidence="1">
    <location>
        <begin position="293"/>
        <end position="307"/>
    </location>
</feature>
<dbReference type="InterPro" id="IPR006311">
    <property type="entry name" value="TAT_signal"/>
</dbReference>
<dbReference type="EMBL" id="JAHKKG010000009">
    <property type="protein sequence ID" value="MBU2667503.1"/>
    <property type="molecule type" value="Genomic_DNA"/>
</dbReference>
<reference evidence="3 4" key="1">
    <citation type="submission" date="2021-06" db="EMBL/GenBank/DDBJ databases">
        <title>Actinoplanes lichenicola sp. nov., and Actinoplanes ovalisporus sp. nov., isolated from lichen in Thailand.</title>
        <authorList>
            <person name="Saeng-In P."/>
            <person name="Kanchanasin P."/>
            <person name="Yuki M."/>
            <person name="Kudo T."/>
            <person name="Ohkuma M."/>
            <person name="Phongsopitanun W."/>
            <person name="Tanasupawat S."/>
        </authorList>
    </citation>
    <scope>NUCLEOTIDE SEQUENCE [LARGE SCALE GENOMIC DNA]</scope>
    <source>
        <strain evidence="3 4">NBRC 110975</strain>
    </source>
</reference>
<feature type="domain" description="Intradiol ring-cleavage dioxygenases" evidence="2">
    <location>
        <begin position="116"/>
        <end position="192"/>
    </location>
</feature>
<keyword evidence="4" id="KW-1185">Reference proteome</keyword>
<dbReference type="PANTHER" id="PTHR34315:SF1">
    <property type="entry name" value="INTRADIOL RING-CLEAVAGE DIOXYGENASES DOMAIN-CONTAINING PROTEIN-RELATED"/>
    <property type="match status" value="1"/>
</dbReference>
<evidence type="ECO:0000313" key="3">
    <source>
        <dbReference type="EMBL" id="MBU2667503.1"/>
    </source>
</evidence>
<feature type="region of interest" description="Disordered" evidence="1">
    <location>
        <begin position="56"/>
        <end position="99"/>
    </location>
</feature>
<protein>
    <submittedName>
        <fullName evidence="3">3,4-dioxygenase subunit beta</fullName>
    </submittedName>
</protein>
<feature type="region of interest" description="Disordered" evidence="1">
    <location>
        <begin position="284"/>
        <end position="315"/>
    </location>
</feature>
<sequence length="315" mass="32227">MAQDPRPTYEGRTLPRPDEEVVDQGLGFDLGTLASRRHVLRGLGVGAAVLGLAACSSNSSSSTTTTAADTTTSTSTGEIPDETAGPYPGDGSNGPDVLEESGVVRSDIRSSFGSASGTAQGVAMTLELTILDMANSDAAFKDVAVYVWHCDREGRYSLYSEGVTDQNYLRGVQIADDSGKVKFTSIFPACYTGRWPHIHFEVYPTQADITDSTKAIATSQVALPKDVCDKVYATTGYSASVSNLSQITLASDNVFGDDEAALQMGAVSGSVSSGFTVTLTAKVDTTTTPSGGSAPGGGSGPGGGGTPPSGAPPAN</sequence>
<evidence type="ECO:0000313" key="4">
    <source>
        <dbReference type="Proteomes" id="UP001519654"/>
    </source>
</evidence>
<dbReference type="PANTHER" id="PTHR34315">
    <property type="match status" value="1"/>
</dbReference>
<dbReference type="InterPro" id="IPR015889">
    <property type="entry name" value="Intradiol_dOase_core"/>
</dbReference>
<name>A0ABS5YXQ0_9ACTN</name>
<dbReference type="Pfam" id="PF00775">
    <property type="entry name" value="Dioxygenase_C"/>
    <property type="match status" value="1"/>
</dbReference>
<accession>A0ABS5YXQ0</accession>
<dbReference type="RefSeq" id="WP_215791760.1">
    <property type="nucleotide sequence ID" value="NZ_JAHKKG010000009.1"/>
</dbReference>
<dbReference type="PROSITE" id="PS51318">
    <property type="entry name" value="TAT"/>
    <property type="match status" value="1"/>
</dbReference>
<dbReference type="InterPro" id="IPR000627">
    <property type="entry name" value="Intradiol_dOase_C"/>
</dbReference>
<comment type="caution">
    <text evidence="3">The sequence shown here is derived from an EMBL/GenBank/DDBJ whole genome shotgun (WGS) entry which is preliminary data.</text>
</comment>
<feature type="compositionally biased region" description="Low complexity" evidence="1">
    <location>
        <begin position="56"/>
        <end position="76"/>
    </location>
</feature>
<dbReference type="Proteomes" id="UP001519654">
    <property type="component" value="Unassembled WGS sequence"/>
</dbReference>
<evidence type="ECO:0000256" key="1">
    <source>
        <dbReference type="SAM" id="MobiDB-lite"/>
    </source>
</evidence>
<dbReference type="SUPFAM" id="SSF49482">
    <property type="entry name" value="Aromatic compound dioxygenase"/>
    <property type="match status" value="1"/>
</dbReference>
<organism evidence="3 4">
    <name type="scientific">Paractinoplanes bogorensis</name>
    <dbReference type="NCBI Taxonomy" id="1610840"/>
    <lineage>
        <taxon>Bacteria</taxon>
        <taxon>Bacillati</taxon>
        <taxon>Actinomycetota</taxon>
        <taxon>Actinomycetes</taxon>
        <taxon>Micromonosporales</taxon>
        <taxon>Micromonosporaceae</taxon>
        <taxon>Paractinoplanes</taxon>
    </lineage>
</organism>
<proteinExistence type="predicted"/>